<dbReference type="Proteomes" id="UP000611459">
    <property type="component" value="Unassembled WGS sequence"/>
</dbReference>
<organism evidence="2 4">
    <name type="scientific">Burkholderia contaminans</name>
    <dbReference type="NCBI Taxonomy" id="488447"/>
    <lineage>
        <taxon>Bacteria</taxon>
        <taxon>Pseudomonadati</taxon>
        <taxon>Pseudomonadota</taxon>
        <taxon>Betaproteobacteria</taxon>
        <taxon>Burkholderiales</taxon>
        <taxon>Burkholderiaceae</taxon>
        <taxon>Burkholderia</taxon>
        <taxon>Burkholderia cepacia complex</taxon>
    </lineage>
</organism>
<reference evidence="3 5" key="2">
    <citation type="submission" date="2021-03" db="EMBL/GenBank/DDBJ databases">
        <title>Clinical course, treatment and visual outcome of an outbreak of Burkholderia contaminans endophthalmitis following cataract surgery.</title>
        <authorList>
            <person name="Lind C."/>
            <person name="Olsen K."/>
            <person name="Angelsen N.K."/>
            <person name="Krefting E.A."/>
            <person name="Fossen K."/>
            <person name="Gravningen K."/>
            <person name="Depoorter E."/>
            <person name="Vandamme P."/>
            <person name="Bertelsen G."/>
        </authorList>
    </citation>
    <scope>NUCLEOTIDE SEQUENCE [LARGE SCALE GENOMIC DNA]</scope>
    <source>
        <strain evidence="3 5">51242556</strain>
    </source>
</reference>
<proteinExistence type="predicted"/>
<dbReference type="RefSeq" id="WP_174990719.1">
    <property type="nucleotide sequence ID" value="NZ_AP018359.1"/>
</dbReference>
<evidence type="ECO:0000313" key="4">
    <source>
        <dbReference type="Proteomes" id="UP000611459"/>
    </source>
</evidence>
<reference evidence="2" key="1">
    <citation type="submission" date="2021-01" db="EMBL/GenBank/DDBJ databases">
        <title>Outbreak of Burkholderia contaminns endophthalmitis traced to a clinical ventilation system.</title>
        <authorList>
            <person name="Lipuma J."/>
            <person name="Spilker T."/>
            <person name="Kratholm J."/>
        </authorList>
    </citation>
    <scope>NUCLEOTIDE SEQUENCE</scope>
    <source>
        <strain evidence="2">HI4954</strain>
    </source>
</reference>
<dbReference type="Proteomes" id="UP000664048">
    <property type="component" value="Unassembled WGS sequence"/>
</dbReference>
<feature type="region of interest" description="Disordered" evidence="1">
    <location>
        <begin position="20"/>
        <end position="42"/>
    </location>
</feature>
<dbReference type="EMBL" id="JAENIB010000009">
    <property type="protein sequence ID" value="MBK1932520.1"/>
    <property type="molecule type" value="Genomic_DNA"/>
</dbReference>
<gene>
    <name evidence="3" type="ORF">J4M89_26880</name>
    <name evidence="2" type="ORF">JIN94_21790</name>
</gene>
<evidence type="ECO:0000313" key="3">
    <source>
        <dbReference type="EMBL" id="MBO1833017.1"/>
    </source>
</evidence>
<evidence type="ECO:0000313" key="5">
    <source>
        <dbReference type="Proteomes" id="UP000664048"/>
    </source>
</evidence>
<dbReference type="AlphaFoldDB" id="A0AAP1YA46"/>
<evidence type="ECO:0000256" key="1">
    <source>
        <dbReference type="SAM" id="MobiDB-lite"/>
    </source>
</evidence>
<evidence type="ECO:0000313" key="2">
    <source>
        <dbReference type="EMBL" id="MBK1932520.1"/>
    </source>
</evidence>
<comment type="caution">
    <text evidence="2">The sequence shown here is derived from an EMBL/GenBank/DDBJ whole genome shotgun (WGS) entry which is preliminary data.</text>
</comment>
<protein>
    <submittedName>
        <fullName evidence="2">Uncharacterized protein</fullName>
    </submittedName>
</protein>
<sequence>MSTLLQGCDALHRHMNAESGRQRVRKGAARVPESVPKRKCAPSAHRVADHAAVHQQRCFPEFIALRNMVVMPSRARLSTCGEQPGRHDRPSSAMHFVMQTIDFPVDLRNGTLLADP</sequence>
<accession>A0AAP1YA46</accession>
<dbReference type="EMBL" id="JAGEMX010000010">
    <property type="protein sequence ID" value="MBO1833017.1"/>
    <property type="molecule type" value="Genomic_DNA"/>
</dbReference>
<keyword evidence="5" id="KW-1185">Reference proteome</keyword>
<name>A0AAP1YA46_9BURK</name>